<dbReference type="Pfam" id="PF26639">
    <property type="entry name" value="Het-6_barrel"/>
    <property type="match status" value="1"/>
</dbReference>
<proteinExistence type="predicted"/>
<protein>
    <submittedName>
        <fullName evidence="1">Uncharacterized protein</fullName>
    </submittedName>
</protein>
<sequence>MRITTYWVIYAATSIVKLSSGFDCFEDEDSGKQNIVTKIYENIGSSDGNRDEKLRVVARTFTAGRCFSPTLEEGVGKETPSHFYRSFEDLIEWLRASPAELNRLSDNARKCRFEAEDLCYQRCFFWTRERDFGLGPQCMRAGDIVVVLYGGQTPFVLRPKGDKYLFLGEAYVDSIMHGELMKEVEEGNRQEQEFCLI</sequence>
<name>A0A8J2I7R7_9PLEO</name>
<reference evidence="1" key="1">
    <citation type="submission" date="2021-05" db="EMBL/GenBank/DDBJ databases">
        <authorList>
            <person name="Stam R."/>
        </authorList>
    </citation>
    <scope>NUCLEOTIDE SEQUENCE</scope>
    <source>
        <strain evidence="1">CS162</strain>
    </source>
</reference>
<gene>
    <name evidence="1" type="ORF">ALTATR162_LOCUS8916</name>
</gene>
<dbReference type="OrthoDB" id="5386682at2759"/>
<organism evidence="1 2">
    <name type="scientific">Alternaria atra</name>
    <dbReference type="NCBI Taxonomy" id="119953"/>
    <lineage>
        <taxon>Eukaryota</taxon>
        <taxon>Fungi</taxon>
        <taxon>Dikarya</taxon>
        <taxon>Ascomycota</taxon>
        <taxon>Pezizomycotina</taxon>
        <taxon>Dothideomycetes</taxon>
        <taxon>Pleosporomycetidae</taxon>
        <taxon>Pleosporales</taxon>
        <taxon>Pleosporineae</taxon>
        <taxon>Pleosporaceae</taxon>
        <taxon>Alternaria</taxon>
        <taxon>Alternaria sect. Ulocladioides</taxon>
    </lineage>
</organism>
<comment type="caution">
    <text evidence="1">The sequence shown here is derived from an EMBL/GenBank/DDBJ whole genome shotgun (WGS) entry which is preliminary data.</text>
</comment>
<dbReference type="Proteomes" id="UP000676310">
    <property type="component" value="Unassembled WGS sequence"/>
</dbReference>
<dbReference type="EMBL" id="CAJRGZ010000023">
    <property type="protein sequence ID" value="CAG5178869.1"/>
    <property type="molecule type" value="Genomic_DNA"/>
</dbReference>
<evidence type="ECO:0000313" key="2">
    <source>
        <dbReference type="Proteomes" id="UP000676310"/>
    </source>
</evidence>
<dbReference type="PANTHER" id="PTHR24148">
    <property type="entry name" value="ANKYRIN REPEAT DOMAIN-CONTAINING PROTEIN 39 HOMOLOG-RELATED"/>
    <property type="match status" value="1"/>
</dbReference>
<accession>A0A8J2I7R7</accession>
<dbReference type="RefSeq" id="XP_043172484.1">
    <property type="nucleotide sequence ID" value="XM_043316549.1"/>
</dbReference>
<dbReference type="GeneID" id="67021079"/>
<dbReference type="InterPro" id="IPR052895">
    <property type="entry name" value="HetReg/Transcr_Mod"/>
</dbReference>
<dbReference type="AlphaFoldDB" id="A0A8J2I7R7"/>
<dbReference type="PANTHER" id="PTHR24148:SF64">
    <property type="entry name" value="HETEROKARYON INCOMPATIBILITY DOMAIN-CONTAINING PROTEIN"/>
    <property type="match status" value="1"/>
</dbReference>
<keyword evidence="2" id="KW-1185">Reference proteome</keyword>
<evidence type="ECO:0000313" key="1">
    <source>
        <dbReference type="EMBL" id="CAG5178869.1"/>
    </source>
</evidence>